<proteinExistence type="inferred from homology"/>
<feature type="region of interest" description="Disordered" evidence="2">
    <location>
        <begin position="460"/>
        <end position="503"/>
    </location>
</feature>
<dbReference type="InterPro" id="IPR013176">
    <property type="entry name" value="Ccz1"/>
</dbReference>
<dbReference type="GO" id="GO:0016192">
    <property type="term" value="P:vesicle-mediated transport"/>
    <property type="evidence" value="ECO:0007669"/>
    <property type="project" value="InterPro"/>
</dbReference>
<feature type="compositionally biased region" description="Basic and acidic residues" evidence="2">
    <location>
        <begin position="372"/>
        <end position="387"/>
    </location>
</feature>
<protein>
    <recommendedName>
        <fullName evidence="3">CCZ1/INTU/HSP4 first Longin domain-containing protein</fullName>
    </recommendedName>
</protein>
<feature type="compositionally biased region" description="Low complexity" evidence="2">
    <location>
        <begin position="470"/>
        <end position="479"/>
    </location>
</feature>
<dbReference type="GO" id="GO:0035658">
    <property type="term" value="C:Mon1-Ccz1 complex"/>
    <property type="evidence" value="ECO:0007669"/>
    <property type="project" value="InterPro"/>
</dbReference>
<dbReference type="Pfam" id="PF19031">
    <property type="entry name" value="Intu_longin_1"/>
    <property type="match status" value="1"/>
</dbReference>
<feature type="region of interest" description="Disordered" evidence="2">
    <location>
        <begin position="124"/>
        <end position="147"/>
    </location>
</feature>
<organism evidence="4 5">
    <name type="scientific">Peltaster fructicola</name>
    <dbReference type="NCBI Taxonomy" id="286661"/>
    <lineage>
        <taxon>Eukaryota</taxon>
        <taxon>Fungi</taxon>
        <taxon>Dikarya</taxon>
        <taxon>Ascomycota</taxon>
        <taxon>Pezizomycotina</taxon>
        <taxon>Dothideomycetes</taxon>
        <taxon>Dothideomycetes incertae sedis</taxon>
        <taxon>Peltaster</taxon>
    </lineage>
</organism>
<feature type="region of interest" description="Disordered" evidence="2">
    <location>
        <begin position="327"/>
        <end position="387"/>
    </location>
</feature>
<reference evidence="4 5" key="1">
    <citation type="journal article" date="2016" name="Sci. Rep.">
        <title>Peltaster fructicola genome reveals evolution from an invasive phytopathogen to an ectophytic parasite.</title>
        <authorList>
            <person name="Xu C."/>
            <person name="Chen H."/>
            <person name="Gleason M.L."/>
            <person name="Xu J.R."/>
            <person name="Liu H."/>
            <person name="Zhang R."/>
            <person name="Sun G."/>
        </authorList>
    </citation>
    <scope>NUCLEOTIDE SEQUENCE [LARGE SCALE GENOMIC DNA]</scope>
    <source>
        <strain evidence="4 5">LNHT1506</strain>
    </source>
</reference>
<feature type="region of interest" description="Disordered" evidence="2">
    <location>
        <begin position="418"/>
        <end position="440"/>
    </location>
</feature>
<evidence type="ECO:0000259" key="3">
    <source>
        <dbReference type="Pfam" id="PF19031"/>
    </source>
</evidence>
<gene>
    <name evidence="4" type="ORF">AMS68_002379</name>
</gene>
<dbReference type="EMBL" id="CP051140">
    <property type="protein sequence ID" value="QIW96861.1"/>
    <property type="molecule type" value="Genomic_DNA"/>
</dbReference>
<dbReference type="Proteomes" id="UP000503462">
    <property type="component" value="Chromosome 2"/>
</dbReference>
<evidence type="ECO:0000313" key="5">
    <source>
        <dbReference type="Proteomes" id="UP000503462"/>
    </source>
</evidence>
<comment type="similarity">
    <text evidence="1">Belongs to the CCZ1 family.</text>
</comment>
<dbReference type="InterPro" id="IPR043987">
    <property type="entry name" value="CCZ1/INTU/HSP4_longin_1"/>
</dbReference>
<accession>A0A6H0XQ20</accession>
<feature type="domain" description="CCZ1/INTU/HSP4 first Longin" evidence="3">
    <location>
        <begin position="17"/>
        <end position="119"/>
    </location>
</feature>
<dbReference type="OrthoDB" id="240546at2759"/>
<dbReference type="PANTHER" id="PTHR13056">
    <property type="entry name" value="VACUOLAR FUSION PROTEIN CCZ1 HOMOLOG-RELATED"/>
    <property type="match status" value="1"/>
</dbReference>
<sequence length="711" mass="78301">MTSTSQWQSSIVPAQLAYLAIYCPSLGSTDETFDQQLCFYYSRAATDARAAQRKDGKREPLPDHKNEQLRQIGLAQGLVDFARTFSNGEPVDTVDTEKSRIVLHELERGWWLLASVDLTRIPTATTPSTTHKSGKTKSEAPPQQYEYSSREVSPPALLIQQVKQAQCIFALHHGPSLVALHSRQGRDRFCGTLERFWTRFARTWDVLLHGNPAVDALAGIKLASGGELGFGAGEEDWGSGERCVLEEFVHQNEGLVDTVVARFGEPANEGDSQKADALSWIGAGDSPSVSDGIIFGGVGGITRPSLQSISLWMRHIYTYGDYAYGVRDNPSRERRKRRRRNISQQINADNLPTRPQQGLQRARSSSRSIQPIKKDSAEPAEDTRPQLRDRVASQDYASPSVEHPGIPPPIVSAAEAALKEATRKAEQTSSTDGAHEDASTYGIPDQYVKYLTFGLSTLVKPAKTRPPMPSRTSTSSSKTLVQGKSGRSDSSTHESTMSMLEPIPDGDAIQANIVRQRIQEDKGYYIIGLKGDLDNVSGDEDAELTEGSLTNGSEGNRTVLRTVHVVTNRKSRSNDDDSDGTLDATPDIKPTRLRVLIYVHRPFMYCFLFEPRTSSLSYASLYRNIHHNLIPIHKPLLNSTQASQVAARIDDANAIDTNHGHAEPDVYDLLFDPLRLTVHASVPNIPDPGSLAAEGILSNCDLEHIAKYYTT</sequence>
<evidence type="ECO:0000256" key="2">
    <source>
        <dbReference type="SAM" id="MobiDB-lite"/>
    </source>
</evidence>
<feature type="compositionally biased region" description="Polar residues" evidence="2">
    <location>
        <begin position="342"/>
        <end position="369"/>
    </location>
</feature>
<evidence type="ECO:0000256" key="1">
    <source>
        <dbReference type="ARBA" id="ARBA00005352"/>
    </source>
</evidence>
<keyword evidence="5" id="KW-1185">Reference proteome</keyword>
<name>A0A6H0XQ20_9PEZI</name>
<dbReference type="PANTHER" id="PTHR13056:SF0">
    <property type="entry name" value="VACUOLAR FUSION PROTEIN CCZ1 HOMOLOG-RELATED"/>
    <property type="match status" value="1"/>
</dbReference>
<evidence type="ECO:0000313" key="4">
    <source>
        <dbReference type="EMBL" id="QIW96861.1"/>
    </source>
</evidence>
<dbReference type="AlphaFoldDB" id="A0A6H0XQ20"/>